<keyword evidence="1" id="KW-0812">Transmembrane</keyword>
<keyword evidence="1" id="KW-0472">Membrane</keyword>
<gene>
    <name evidence="2" type="ORF">AsAng_0031060</name>
</gene>
<dbReference type="Proteomes" id="UP001060919">
    <property type="component" value="Chromosome"/>
</dbReference>
<keyword evidence="1" id="KW-1133">Transmembrane helix</keyword>
<evidence type="ECO:0000256" key="1">
    <source>
        <dbReference type="SAM" id="Phobius"/>
    </source>
</evidence>
<name>A0A916DUB2_9BACT</name>
<proteinExistence type="predicted"/>
<evidence type="ECO:0000313" key="3">
    <source>
        <dbReference type="Proteomes" id="UP001060919"/>
    </source>
</evidence>
<evidence type="ECO:0000313" key="2">
    <source>
        <dbReference type="EMBL" id="BDS12385.1"/>
    </source>
</evidence>
<feature type="transmembrane region" description="Helical" evidence="1">
    <location>
        <begin position="61"/>
        <end position="81"/>
    </location>
</feature>
<keyword evidence="3" id="KW-1185">Reference proteome</keyword>
<sequence>MTGSFFDTISTGDIGILDGGLNIGNHGMTNKDLKVIFGSLAQSEQAQASQQIEERKRRDQLLIISASVVVLILILILIFFYHKQP</sequence>
<dbReference type="EMBL" id="AP026867">
    <property type="protein sequence ID" value="BDS12385.1"/>
    <property type="molecule type" value="Genomic_DNA"/>
</dbReference>
<dbReference type="KEGG" id="aup:AsAng_0031060"/>
<dbReference type="RefSeq" id="WP_264793457.1">
    <property type="nucleotide sequence ID" value="NZ_AP026867.1"/>
</dbReference>
<dbReference type="AlphaFoldDB" id="A0A916DUB2"/>
<reference evidence="2" key="1">
    <citation type="submission" date="2022-09" db="EMBL/GenBank/DDBJ databases">
        <title>Aureispira anguillicida sp. nov., isolated from Leptocephalus of Japanese eel Anguilla japonica.</title>
        <authorList>
            <person name="Yuasa K."/>
            <person name="Mekata T."/>
            <person name="Ikunari K."/>
        </authorList>
    </citation>
    <scope>NUCLEOTIDE SEQUENCE</scope>
    <source>
        <strain evidence="2">EL160426</strain>
    </source>
</reference>
<accession>A0A916DUB2</accession>
<organism evidence="2 3">
    <name type="scientific">Aureispira anguillae</name>
    <dbReference type="NCBI Taxonomy" id="2864201"/>
    <lineage>
        <taxon>Bacteria</taxon>
        <taxon>Pseudomonadati</taxon>
        <taxon>Bacteroidota</taxon>
        <taxon>Saprospiria</taxon>
        <taxon>Saprospirales</taxon>
        <taxon>Saprospiraceae</taxon>
        <taxon>Aureispira</taxon>
    </lineage>
</organism>
<protein>
    <submittedName>
        <fullName evidence="2">Uncharacterized protein</fullName>
    </submittedName>
</protein>